<evidence type="ECO:0000256" key="1">
    <source>
        <dbReference type="SAM" id="MobiDB-lite"/>
    </source>
</evidence>
<comment type="caution">
    <text evidence="2">The sequence shown here is derived from an EMBL/GenBank/DDBJ whole genome shotgun (WGS) entry which is preliminary data.</text>
</comment>
<sequence length="124" mass="12169">MGRKKTQPVRYGGSEVYVDGFEGSVWGLGGREGDGSDGEVDLGAEDAGSGLGGEEEGVAGLLFGDLVECEDGCGGEGSAGLCGESGSLEGPEEGVLGCSSGLRGERSGMEAGACWVEVGSDGAV</sequence>
<dbReference type="Proteomes" id="UP001071777">
    <property type="component" value="Unassembled WGS sequence"/>
</dbReference>
<protein>
    <submittedName>
        <fullName evidence="2">Uncharacterized protein</fullName>
    </submittedName>
</protein>
<accession>A0ABQ8P4Y2</accession>
<organism evidence="2 3">
    <name type="scientific">Cryptosporidium canis</name>
    <dbReference type="NCBI Taxonomy" id="195482"/>
    <lineage>
        <taxon>Eukaryota</taxon>
        <taxon>Sar</taxon>
        <taxon>Alveolata</taxon>
        <taxon>Apicomplexa</taxon>
        <taxon>Conoidasida</taxon>
        <taxon>Coccidia</taxon>
        <taxon>Eucoccidiorida</taxon>
        <taxon>Eimeriorina</taxon>
        <taxon>Cryptosporidiidae</taxon>
        <taxon>Cryptosporidium</taxon>
    </lineage>
</organism>
<evidence type="ECO:0000313" key="2">
    <source>
        <dbReference type="EMBL" id="KAJ1608492.1"/>
    </source>
</evidence>
<evidence type="ECO:0000313" key="3">
    <source>
        <dbReference type="Proteomes" id="UP001071777"/>
    </source>
</evidence>
<dbReference type="EMBL" id="JAPCXB010000095">
    <property type="protein sequence ID" value="KAJ1608492.1"/>
    <property type="molecule type" value="Genomic_DNA"/>
</dbReference>
<feature type="region of interest" description="Disordered" evidence="1">
    <location>
        <begin position="28"/>
        <end position="54"/>
    </location>
</feature>
<name>A0ABQ8P4Y2_9CRYT</name>
<reference evidence="2" key="1">
    <citation type="submission" date="2022-10" db="EMBL/GenBank/DDBJ databases">
        <title>Adaptive evolution leads to modifications in subtelomeric GC content in a zoonotic Cryptosporidium species.</title>
        <authorList>
            <person name="Li J."/>
            <person name="Feng Y."/>
            <person name="Xiao L."/>
        </authorList>
    </citation>
    <scope>NUCLEOTIDE SEQUENCE</scope>
    <source>
        <strain evidence="2">25894</strain>
    </source>
</reference>
<keyword evidence="3" id="KW-1185">Reference proteome</keyword>
<proteinExistence type="predicted"/>
<gene>
    <name evidence="2" type="ORF">OJ252_2505</name>
</gene>
<feature type="compositionally biased region" description="Acidic residues" evidence="1">
    <location>
        <begin position="35"/>
        <end position="44"/>
    </location>
</feature>